<organism evidence="3 4">
    <name type="scientific">Peloplasma aerotolerans</name>
    <dbReference type="NCBI Taxonomy" id="3044389"/>
    <lineage>
        <taxon>Bacteria</taxon>
        <taxon>Bacillati</taxon>
        <taxon>Mycoplasmatota</taxon>
        <taxon>Mollicutes</taxon>
        <taxon>Acholeplasmatales</taxon>
        <taxon>Acholeplasmataceae</taxon>
        <taxon>Peloplasma</taxon>
    </lineage>
</organism>
<accession>A0AAW6UBY1</accession>
<comment type="caution">
    <text evidence="3">The sequence shown here is derived from an EMBL/GenBank/DDBJ whole genome shotgun (WGS) entry which is preliminary data.</text>
</comment>
<dbReference type="EC" id="6.3.4.15" evidence="3"/>
<dbReference type="Proteomes" id="UP001431532">
    <property type="component" value="Unassembled WGS sequence"/>
</dbReference>
<evidence type="ECO:0000313" key="3">
    <source>
        <dbReference type="EMBL" id="MDI6453001.1"/>
    </source>
</evidence>
<dbReference type="GO" id="GO:0005737">
    <property type="term" value="C:cytoplasm"/>
    <property type="evidence" value="ECO:0007669"/>
    <property type="project" value="TreeGrafter"/>
</dbReference>
<gene>
    <name evidence="3" type="ORF">QJ521_05460</name>
</gene>
<dbReference type="NCBIfam" id="TIGR00121">
    <property type="entry name" value="birA_ligase"/>
    <property type="match status" value="1"/>
</dbReference>
<protein>
    <submittedName>
        <fullName evidence="3">Biotin--[acetyl-CoA-carboxylase] ligase</fullName>
        <ecNumber evidence="3">6.3.4.15</ecNumber>
    </submittedName>
</protein>
<dbReference type="InterPro" id="IPR004143">
    <property type="entry name" value="BPL_LPL_catalytic"/>
</dbReference>
<dbReference type="Gene3D" id="3.30.930.10">
    <property type="entry name" value="Bira Bifunctional Protein, Domain 2"/>
    <property type="match status" value="1"/>
</dbReference>
<name>A0AAW6UBY1_9MOLU</name>
<evidence type="ECO:0000256" key="1">
    <source>
        <dbReference type="ARBA" id="ARBA00022598"/>
    </source>
</evidence>
<keyword evidence="1 3" id="KW-0436">Ligase</keyword>
<proteinExistence type="predicted"/>
<dbReference type="PANTHER" id="PTHR12835">
    <property type="entry name" value="BIOTIN PROTEIN LIGASE"/>
    <property type="match status" value="1"/>
</dbReference>
<dbReference type="Pfam" id="PF03099">
    <property type="entry name" value="BPL_LplA_LipB"/>
    <property type="match status" value="1"/>
</dbReference>
<dbReference type="PANTHER" id="PTHR12835:SF5">
    <property type="entry name" value="BIOTIN--PROTEIN LIGASE"/>
    <property type="match status" value="1"/>
</dbReference>
<dbReference type="GO" id="GO:0004077">
    <property type="term" value="F:biotin--[biotin carboxyl-carrier protein] ligase activity"/>
    <property type="evidence" value="ECO:0007669"/>
    <property type="project" value="UniProtKB-EC"/>
</dbReference>
<dbReference type="RefSeq" id="WP_282839428.1">
    <property type="nucleotide sequence ID" value="NZ_JASCXW010000015.1"/>
</dbReference>
<keyword evidence="4" id="KW-1185">Reference proteome</keyword>
<sequence length="177" mass="20684">MISYTLLEFDTLTSTSDFLKENYSYFPHMTFIKASYQSQGRGQYDRTWDSNPKENLLFSILLKDIGVSKAYEIKLWIMETLVQHIQNHGINVYFKEPNDLYVGDQKICGILIETKSSENIFDYVVIGIGLNINQTEFENFSATSIKNELHKSIDIKKHFNQLLSLLISQYEKYIKLK</sequence>
<dbReference type="InterPro" id="IPR045864">
    <property type="entry name" value="aa-tRNA-synth_II/BPL/LPL"/>
</dbReference>
<evidence type="ECO:0000313" key="4">
    <source>
        <dbReference type="Proteomes" id="UP001431532"/>
    </source>
</evidence>
<dbReference type="PROSITE" id="PS51733">
    <property type="entry name" value="BPL_LPL_CATALYTIC"/>
    <property type="match status" value="1"/>
</dbReference>
<dbReference type="InterPro" id="IPR004408">
    <property type="entry name" value="Biotin_CoA_COase_ligase"/>
</dbReference>
<evidence type="ECO:0000259" key="2">
    <source>
        <dbReference type="PROSITE" id="PS51733"/>
    </source>
</evidence>
<dbReference type="CDD" id="cd16442">
    <property type="entry name" value="BPL"/>
    <property type="match status" value="1"/>
</dbReference>
<dbReference type="SUPFAM" id="SSF55681">
    <property type="entry name" value="Class II aaRS and biotin synthetases"/>
    <property type="match status" value="1"/>
</dbReference>
<reference evidence="3" key="1">
    <citation type="submission" date="2023-05" db="EMBL/GenBank/DDBJ databases">
        <title>Mariniplasma microaerophilum sp. nov., a novel anaerobic mollicute isolated from terrestrial mud volcano, Taman Peninsula, Russia.</title>
        <authorList>
            <person name="Khomyakova M.A."/>
            <person name="Merkel A.Y."/>
            <person name="Slobodkin A.I."/>
        </authorList>
    </citation>
    <scope>NUCLEOTIDE SEQUENCE</scope>
    <source>
        <strain evidence="3">M4Ah</strain>
    </source>
</reference>
<dbReference type="AlphaFoldDB" id="A0AAW6UBY1"/>
<dbReference type="EMBL" id="JASCXW010000015">
    <property type="protein sequence ID" value="MDI6453001.1"/>
    <property type="molecule type" value="Genomic_DNA"/>
</dbReference>
<feature type="domain" description="BPL/LPL catalytic" evidence="2">
    <location>
        <begin position="1"/>
        <end position="177"/>
    </location>
</feature>